<dbReference type="Proteomes" id="UP000036681">
    <property type="component" value="Unplaced"/>
</dbReference>
<evidence type="ECO:0000313" key="1">
    <source>
        <dbReference type="Proteomes" id="UP000036681"/>
    </source>
</evidence>
<dbReference type="WBParaSite" id="ALUE_0001057401-mRNA-1">
    <property type="protein sequence ID" value="ALUE_0001057401-mRNA-1"/>
    <property type="gene ID" value="ALUE_0001057401"/>
</dbReference>
<protein>
    <submittedName>
        <fullName evidence="2">Abhydrolase_3 domain-containing protein</fullName>
    </submittedName>
</protein>
<proteinExistence type="predicted"/>
<name>A0A0M3I2A0_ASCLU</name>
<reference evidence="2" key="1">
    <citation type="submission" date="2017-02" db="UniProtKB">
        <authorList>
            <consortium name="WormBaseParasite"/>
        </authorList>
    </citation>
    <scope>IDENTIFICATION</scope>
</reference>
<organism evidence="1 2">
    <name type="scientific">Ascaris lumbricoides</name>
    <name type="common">Giant roundworm</name>
    <dbReference type="NCBI Taxonomy" id="6252"/>
    <lineage>
        <taxon>Eukaryota</taxon>
        <taxon>Metazoa</taxon>
        <taxon>Ecdysozoa</taxon>
        <taxon>Nematoda</taxon>
        <taxon>Chromadorea</taxon>
        <taxon>Rhabditida</taxon>
        <taxon>Spirurina</taxon>
        <taxon>Ascaridomorpha</taxon>
        <taxon>Ascaridoidea</taxon>
        <taxon>Ascarididae</taxon>
        <taxon>Ascaris</taxon>
    </lineage>
</organism>
<dbReference type="AlphaFoldDB" id="A0A0M3I2A0"/>
<sequence>MKRNDDSDADDRTRVNYLLHLEAIYVAENLEAQLDVNLYEGASHVVTIFWPTYTRQRVNRALLKQHAILFEDS</sequence>
<keyword evidence="1" id="KW-1185">Reference proteome</keyword>
<evidence type="ECO:0000313" key="2">
    <source>
        <dbReference type="WBParaSite" id="ALUE_0001057401-mRNA-1"/>
    </source>
</evidence>
<accession>A0A0M3I2A0</accession>